<dbReference type="RefSeq" id="WP_345358597.1">
    <property type="nucleotide sequence ID" value="NZ_BAABII010000003.1"/>
</dbReference>
<feature type="region of interest" description="Disordered" evidence="1">
    <location>
        <begin position="30"/>
        <end position="68"/>
    </location>
</feature>
<dbReference type="EMBL" id="JBGEHV010000047">
    <property type="protein sequence ID" value="MEY8042035.1"/>
    <property type="molecule type" value="Genomic_DNA"/>
</dbReference>
<evidence type="ECO:0000313" key="2">
    <source>
        <dbReference type="EMBL" id="MEY8042035.1"/>
    </source>
</evidence>
<sequence length="68" mass="7247">MGLPPLLFAACRTFDGVLATVADGSRLLSGRRTSIDPYPDLASRAGRAPHDHRTDQGGSGSRQRITLL</sequence>
<name>A0ABV4CLR2_9PSEU</name>
<reference evidence="2 3" key="1">
    <citation type="submission" date="2024-08" db="EMBL/GenBank/DDBJ databases">
        <title>Genome mining of Saccharopolyspora cebuensis PGLac3 from Nigerian medicinal plant.</title>
        <authorList>
            <person name="Ezeobiora C.E."/>
            <person name="Igbokwe N.H."/>
            <person name="Amin D.H."/>
            <person name="Mendie U.E."/>
        </authorList>
    </citation>
    <scope>NUCLEOTIDE SEQUENCE [LARGE SCALE GENOMIC DNA]</scope>
    <source>
        <strain evidence="2 3">PGLac3</strain>
    </source>
</reference>
<evidence type="ECO:0000256" key="1">
    <source>
        <dbReference type="SAM" id="MobiDB-lite"/>
    </source>
</evidence>
<gene>
    <name evidence="2" type="ORF">AB8O55_21695</name>
</gene>
<dbReference type="Proteomes" id="UP001564626">
    <property type="component" value="Unassembled WGS sequence"/>
</dbReference>
<keyword evidence="3" id="KW-1185">Reference proteome</keyword>
<organism evidence="2 3">
    <name type="scientific">Saccharopolyspora cebuensis</name>
    <dbReference type="NCBI Taxonomy" id="418759"/>
    <lineage>
        <taxon>Bacteria</taxon>
        <taxon>Bacillati</taxon>
        <taxon>Actinomycetota</taxon>
        <taxon>Actinomycetes</taxon>
        <taxon>Pseudonocardiales</taxon>
        <taxon>Pseudonocardiaceae</taxon>
        <taxon>Saccharopolyspora</taxon>
    </lineage>
</organism>
<proteinExistence type="predicted"/>
<accession>A0ABV4CLR2</accession>
<comment type="caution">
    <text evidence="2">The sequence shown here is derived from an EMBL/GenBank/DDBJ whole genome shotgun (WGS) entry which is preliminary data.</text>
</comment>
<protein>
    <submittedName>
        <fullName evidence="2">Uncharacterized protein</fullName>
    </submittedName>
</protein>
<evidence type="ECO:0000313" key="3">
    <source>
        <dbReference type="Proteomes" id="UP001564626"/>
    </source>
</evidence>